<dbReference type="Proteomes" id="UP000481360">
    <property type="component" value="Unassembled WGS sequence"/>
</dbReference>
<evidence type="ECO:0008006" key="3">
    <source>
        <dbReference type="Google" id="ProtNLM"/>
    </source>
</evidence>
<dbReference type="EMBL" id="JAAMPJ010000014">
    <property type="protein sequence ID" value="NGY64804.1"/>
    <property type="molecule type" value="Genomic_DNA"/>
</dbReference>
<reference evidence="1 2" key="1">
    <citation type="submission" date="2020-03" db="EMBL/GenBank/DDBJ databases">
        <title>Isolation and identification of active actinomycetes.</title>
        <authorList>
            <person name="Sun X."/>
        </authorList>
    </citation>
    <scope>NUCLEOTIDE SEQUENCE [LARGE SCALE GENOMIC DNA]</scope>
    <source>
        <strain evidence="1 2">NEAU-D13</strain>
    </source>
</reference>
<dbReference type="AlphaFoldDB" id="A0A7C9RWS4"/>
<keyword evidence="2" id="KW-1185">Reference proteome</keyword>
<comment type="caution">
    <text evidence="1">The sequence shown here is derived from an EMBL/GenBank/DDBJ whole genome shotgun (WGS) entry which is preliminary data.</text>
</comment>
<gene>
    <name evidence="1" type="ORF">G7043_38415</name>
</gene>
<dbReference type="RefSeq" id="WP_166053627.1">
    <property type="nucleotide sequence ID" value="NZ_JAAMPJ010000014.1"/>
</dbReference>
<organism evidence="1 2">
    <name type="scientific">Lentzea alba</name>
    <dbReference type="NCBI Taxonomy" id="2714351"/>
    <lineage>
        <taxon>Bacteria</taxon>
        <taxon>Bacillati</taxon>
        <taxon>Actinomycetota</taxon>
        <taxon>Actinomycetes</taxon>
        <taxon>Pseudonocardiales</taxon>
        <taxon>Pseudonocardiaceae</taxon>
        <taxon>Lentzea</taxon>
    </lineage>
</organism>
<accession>A0A7C9RWS4</accession>
<evidence type="ECO:0000313" key="2">
    <source>
        <dbReference type="Proteomes" id="UP000481360"/>
    </source>
</evidence>
<proteinExistence type="predicted"/>
<protein>
    <recommendedName>
        <fullName evidence="3">SseB protein N-terminal domain-containing protein</fullName>
    </recommendedName>
</protein>
<evidence type="ECO:0000313" key="1">
    <source>
        <dbReference type="EMBL" id="NGY64804.1"/>
    </source>
</evidence>
<name>A0A7C9RWS4_9PSEU</name>
<sequence>MIGDDWGLRDHYAGVEDPNVSYTIILVEGEALPLAVVRQTGAVEEAFTHNLRWEPSNLLSRVPAEPRWTARPANVGYANGFLVELVQVIRARQHLSEFADYKYFAVFRATLDVLDLSLAYMLVRRPEFYGDEEYAGHNMWETCDKLHDIDRGEDMRQEYVAISAAEAGELKQRIDATWENDILIHYVATINGNPFSVVGVPRKADSSVGPIMFTADGEFVPGDLLSQIADEPNAGAEQVTLDHAVAVMAALVRFHREQKKDELTGGYAIFQHPNDVLDIDSAYGLVRSPEPDAPVVLPLSDFEAYRLFLRLTMRSARRQAQPVDGHYYFAVLDSLRDAAEPDKAFSLIRCAADTSPRWELFLREGEWLPTASPLTLVTLPIGAAEVQRIKAHLVTGIRYFQIVNGEPGFMVTIRHTATSEETRQHPDLPWQPCDLLGRWRSEPKWTITQPPWLAERENG</sequence>